<dbReference type="Gene3D" id="1.10.238.10">
    <property type="entry name" value="EF-hand"/>
    <property type="match status" value="2"/>
</dbReference>
<dbReference type="GO" id="GO:0016460">
    <property type="term" value="C:myosin II complex"/>
    <property type="evidence" value="ECO:0007669"/>
    <property type="project" value="TreeGrafter"/>
</dbReference>
<evidence type="ECO:0000256" key="1">
    <source>
        <dbReference type="ARBA" id="ARBA00022737"/>
    </source>
</evidence>
<keyword evidence="2" id="KW-1185">Reference proteome</keyword>
<organism evidence="2 3">
    <name type="scientific">Drosophila albomicans</name>
    <name type="common">Fruit fly</name>
    <dbReference type="NCBI Taxonomy" id="7291"/>
    <lineage>
        <taxon>Eukaryota</taxon>
        <taxon>Metazoa</taxon>
        <taxon>Ecdysozoa</taxon>
        <taxon>Arthropoda</taxon>
        <taxon>Hexapoda</taxon>
        <taxon>Insecta</taxon>
        <taxon>Pterygota</taxon>
        <taxon>Neoptera</taxon>
        <taxon>Endopterygota</taxon>
        <taxon>Diptera</taxon>
        <taxon>Brachycera</taxon>
        <taxon>Muscomorpha</taxon>
        <taxon>Ephydroidea</taxon>
        <taxon>Drosophilidae</taxon>
        <taxon>Drosophila</taxon>
    </lineage>
</organism>
<dbReference type="InterPro" id="IPR011992">
    <property type="entry name" value="EF-hand-dom_pair"/>
</dbReference>
<dbReference type="FunFam" id="1.10.238.10:FF:000178">
    <property type="entry name" value="Calmodulin-2 A"/>
    <property type="match status" value="1"/>
</dbReference>
<dbReference type="PANTHER" id="PTHR23048:SF49">
    <property type="entry name" value="FI08416P-RELATED"/>
    <property type="match status" value="1"/>
</dbReference>
<evidence type="ECO:0000313" key="3">
    <source>
        <dbReference type="RefSeq" id="XP_034101572.1"/>
    </source>
</evidence>
<name>A0A6P8XVF3_DROAB</name>
<keyword evidence="1" id="KW-0677">Repeat</keyword>
<proteinExistence type="predicted"/>
<dbReference type="RefSeq" id="XP_034101572.1">
    <property type="nucleotide sequence ID" value="XM_034245681.2"/>
</dbReference>
<sequence>MANKLSGDRMRREFLQHSQRGDAKIAHSQLGDCLRVLGLNPSEASIRQHIRQLHEQHIERISFDEFMSIYNSIQSEDSDSPEAEHFIAGLRLLDEQHTGYIAASRLRYILANCGECLTEAELDELLEHHVNDQGLVDYAELVHALMAES</sequence>
<dbReference type="PANTHER" id="PTHR23048">
    <property type="entry name" value="MYOSIN LIGHT CHAIN 1, 3"/>
    <property type="match status" value="1"/>
</dbReference>
<dbReference type="GO" id="GO:0032036">
    <property type="term" value="F:myosin heavy chain binding"/>
    <property type="evidence" value="ECO:0007669"/>
    <property type="project" value="TreeGrafter"/>
</dbReference>
<reference evidence="3" key="1">
    <citation type="submission" date="2025-08" db="UniProtKB">
        <authorList>
            <consortium name="RefSeq"/>
        </authorList>
    </citation>
    <scope>IDENTIFICATION</scope>
    <source>
        <strain evidence="3">15112-1751.03</strain>
        <tissue evidence="3">Whole Adult</tissue>
    </source>
</reference>
<protein>
    <submittedName>
        <fullName evidence="3">Myosin-2 essential light chain</fullName>
    </submittedName>
</protein>
<evidence type="ECO:0000313" key="2">
    <source>
        <dbReference type="Proteomes" id="UP000515160"/>
    </source>
</evidence>
<dbReference type="Proteomes" id="UP000515160">
    <property type="component" value="Chromosome 2L"/>
</dbReference>
<accession>A0A6P8XVF3</accession>
<dbReference type="InterPro" id="IPR050230">
    <property type="entry name" value="CALM/Myosin/TropC-like"/>
</dbReference>
<gene>
    <name evidence="3" type="primary">LOC117566176</name>
</gene>
<dbReference type="AlphaFoldDB" id="A0A6P8XVF3"/>
<dbReference type="OrthoDB" id="5959761at2759"/>
<dbReference type="GeneID" id="117566176"/>
<dbReference type="SUPFAM" id="SSF47473">
    <property type="entry name" value="EF-hand"/>
    <property type="match status" value="1"/>
</dbReference>